<dbReference type="EMBL" id="JABEZX010000007">
    <property type="protein sequence ID" value="MBA0561192.1"/>
    <property type="molecule type" value="Genomic_DNA"/>
</dbReference>
<dbReference type="AlphaFoldDB" id="A0A7J8M9F8"/>
<evidence type="ECO:0000313" key="2">
    <source>
        <dbReference type="EMBL" id="MBA0561192.1"/>
    </source>
</evidence>
<feature type="region of interest" description="Disordered" evidence="1">
    <location>
        <begin position="1"/>
        <end position="27"/>
    </location>
</feature>
<feature type="non-terminal residue" evidence="2">
    <location>
        <position position="71"/>
    </location>
</feature>
<feature type="compositionally biased region" description="Basic and acidic residues" evidence="1">
    <location>
        <begin position="1"/>
        <end position="13"/>
    </location>
</feature>
<evidence type="ECO:0000256" key="1">
    <source>
        <dbReference type="SAM" id="MobiDB-lite"/>
    </source>
</evidence>
<accession>A0A7J8M9F8</accession>
<evidence type="ECO:0000313" key="3">
    <source>
        <dbReference type="Proteomes" id="UP000593572"/>
    </source>
</evidence>
<sequence length="71" mass="8209">MDWEIEQPRSFKDMEEDPPNGNIDPMERGIEQTRSFKDMLLGMGRELQQNCGKMQGDENFKLLDGDAQMSV</sequence>
<protein>
    <submittedName>
        <fullName evidence="2">Uncharacterized protein</fullName>
    </submittedName>
</protein>
<proteinExistence type="predicted"/>
<dbReference type="Proteomes" id="UP000593572">
    <property type="component" value="Unassembled WGS sequence"/>
</dbReference>
<organism evidence="2 3">
    <name type="scientific">Gossypium lobatum</name>
    <dbReference type="NCBI Taxonomy" id="34289"/>
    <lineage>
        <taxon>Eukaryota</taxon>
        <taxon>Viridiplantae</taxon>
        <taxon>Streptophyta</taxon>
        <taxon>Embryophyta</taxon>
        <taxon>Tracheophyta</taxon>
        <taxon>Spermatophyta</taxon>
        <taxon>Magnoliopsida</taxon>
        <taxon>eudicotyledons</taxon>
        <taxon>Gunneridae</taxon>
        <taxon>Pentapetalae</taxon>
        <taxon>rosids</taxon>
        <taxon>malvids</taxon>
        <taxon>Malvales</taxon>
        <taxon>Malvaceae</taxon>
        <taxon>Malvoideae</taxon>
        <taxon>Gossypium</taxon>
    </lineage>
</organism>
<comment type="caution">
    <text evidence="2">The sequence shown here is derived from an EMBL/GenBank/DDBJ whole genome shotgun (WGS) entry which is preliminary data.</text>
</comment>
<name>A0A7J8M9F8_9ROSI</name>
<reference evidence="2 3" key="1">
    <citation type="journal article" date="2019" name="Genome Biol. Evol.">
        <title>Insights into the evolution of the New World diploid cottons (Gossypium, subgenus Houzingenia) based on genome sequencing.</title>
        <authorList>
            <person name="Grover C.E."/>
            <person name="Arick M.A. 2nd"/>
            <person name="Thrash A."/>
            <person name="Conover J.L."/>
            <person name="Sanders W.S."/>
            <person name="Peterson D.G."/>
            <person name="Frelichowski J.E."/>
            <person name="Scheffler J.A."/>
            <person name="Scheffler B.E."/>
            <person name="Wendel J.F."/>
        </authorList>
    </citation>
    <scope>NUCLEOTIDE SEQUENCE [LARGE SCALE GENOMIC DNA]</scope>
    <source>
        <strain evidence="2">157</strain>
        <tissue evidence="2">Leaf</tissue>
    </source>
</reference>
<gene>
    <name evidence="2" type="ORF">Golob_018041</name>
</gene>
<keyword evidence="3" id="KW-1185">Reference proteome</keyword>